<sequence length="844" mass="92050">MNRSQWLMSVSVYLRSVTLAVLTAGLVACTTPEPASTPLVPPPQLQAPSLASFDCTGALPALHQQICASDSLARLDKQLVEQYRNRLRGLDLPGALLLEANQRQWLLSRAGQCSLSGGPSAEAAACLVELYRQRADDMANWPEAHPVSGQRAHGVSAYVEFRLADSRDASLCEPMRAALNQDLQRNGWPAPARLPGATALAGSHGPADHVELAGQRVSVDLYDAGLYASYQLRARGLSRNGQRLLDDSTLPRWVAELPNYGGRAHLSSSQTRDYGSIDVFRLGGRELVLVNETWGFYSPAARGESAYAGLYALDSQGLTPLCLYQSYLTPPRSNTVASLPAFAALLAELTTLAGDPPSEVAQHERRDNAQSLKERQWTLLNMPLVGVLDLQAYGREGAIRQRHDDNLDRLFDWSERNLGNKQSYRRVLPMLQPAHHELQQLFGEQGLDSAQAAMAADLLLYESLARASEYWALPAPPAQMPLAPHVDYRPRYAVAPTPGDLERGRNFATLHSVLLNNAPEQVVADFIAYETENVGERRGLSIAGSPAVMAAVLAPHNLELLLRSDFDVNQSNAWGKTALMAAAQFNQAQSVRLLLRGGADVHSQTRTVADAGVGGVERAEATQSRQTALLIAARQADEAVIDALRTAGALRQEWPDYAQQVCSALDSNPQLTSSTREQLKAQLCATAYSPAPIVAMHRAVQLQERPAVSLFARRFELEPKVLAVENRQMAVNLGMAAVRRGKVSIVGPLTLFFYDLAGNSAQRLSFDLGFPVSAGAAVVNNHKVIRTEQSLVLSTYFDQQRNDVEGTWRALFDAAAAQGLTPSNQGYVVIHDKEKTEYQLVVRR</sequence>
<comment type="caution">
    <text evidence="4">The sequence shown here is derived from an EMBL/GenBank/DDBJ whole genome shotgun (WGS) entry which is preliminary data.</text>
</comment>
<evidence type="ECO:0000256" key="2">
    <source>
        <dbReference type="SAM" id="SignalP"/>
    </source>
</evidence>
<dbReference type="EMBL" id="RFLV01000002">
    <property type="protein sequence ID" value="TIH08428.1"/>
    <property type="molecule type" value="Genomic_DNA"/>
</dbReference>
<dbReference type="InterPro" id="IPR036770">
    <property type="entry name" value="Ankyrin_rpt-contain_sf"/>
</dbReference>
<dbReference type="Proteomes" id="UP000307541">
    <property type="component" value="Unassembled WGS sequence"/>
</dbReference>
<reference evidence="4 5" key="1">
    <citation type="submission" date="2018-10" db="EMBL/GenBank/DDBJ databases">
        <title>Pseudomonas leptonychotis sp. nov., isolated from Weddell seals in Antarctica.</title>
        <authorList>
            <person name="Novakova D."/>
            <person name="Svec P."/>
            <person name="Kralova S."/>
            <person name="Kristofova L."/>
            <person name="Zeman M."/>
            <person name="Pantucek R."/>
            <person name="Maslanova I."/>
            <person name="Sedlacek I."/>
        </authorList>
    </citation>
    <scope>NUCLEOTIDE SEQUENCE [LARGE SCALE GENOMIC DNA]</scope>
    <source>
        <strain evidence="4 5">CCM 8849</strain>
    </source>
</reference>
<dbReference type="Gene3D" id="1.20.1270.180">
    <property type="match status" value="1"/>
</dbReference>
<evidence type="ECO:0000313" key="5">
    <source>
        <dbReference type="Proteomes" id="UP000307541"/>
    </source>
</evidence>
<dbReference type="PROSITE" id="PS50297">
    <property type="entry name" value="ANK_REP_REGION"/>
    <property type="match status" value="1"/>
</dbReference>
<dbReference type="SMART" id="SM00248">
    <property type="entry name" value="ANK"/>
    <property type="match status" value="2"/>
</dbReference>
<accession>A0A4T1ZYH3</accession>
<dbReference type="Pfam" id="PF07007">
    <property type="entry name" value="LprI"/>
    <property type="match status" value="1"/>
</dbReference>
<dbReference type="Gene3D" id="3.20.80.10">
    <property type="entry name" value="Regulatory factor, effector binding domain"/>
    <property type="match status" value="1"/>
</dbReference>
<dbReference type="InterPro" id="IPR011256">
    <property type="entry name" value="Reg_factor_effector_dom_sf"/>
</dbReference>
<dbReference type="Gene3D" id="1.25.40.20">
    <property type="entry name" value="Ankyrin repeat-containing domain"/>
    <property type="match status" value="1"/>
</dbReference>
<dbReference type="OrthoDB" id="6728164at2"/>
<dbReference type="Pfam" id="PF12796">
    <property type="entry name" value="Ank_2"/>
    <property type="match status" value="1"/>
</dbReference>
<organism evidence="4 5">
    <name type="scientific">Pseudomonas leptonychotis</name>
    <dbReference type="NCBI Taxonomy" id="2448482"/>
    <lineage>
        <taxon>Bacteria</taxon>
        <taxon>Pseudomonadati</taxon>
        <taxon>Pseudomonadota</taxon>
        <taxon>Gammaproteobacteria</taxon>
        <taxon>Pseudomonadales</taxon>
        <taxon>Pseudomonadaceae</taxon>
        <taxon>Pseudomonas</taxon>
    </lineage>
</organism>
<gene>
    <name evidence="4" type="ORF">D8779_13030</name>
</gene>
<keyword evidence="2" id="KW-0732">Signal</keyword>
<evidence type="ECO:0000313" key="4">
    <source>
        <dbReference type="EMBL" id="TIH08428.1"/>
    </source>
</evidence>
<feature type="chain" id="PRO_5020704787" evidence="2">
    <location>
        <begin position="24"/>
        <end position="844"/>
    </location>
</feature>
<feature type="repeat" description="ANK" evidence="1">
    <location>
        <begin position="574"/>
        <end position="606"/>
    </location>
</feature>
<dbReference type="PROSITE" id="PS51257">
    <property type="entry name" value="PROKAR_LIPOPROTEIN"/>
    <property type="match status" value="1"/>
</dbReference>
<protein>
    <submittedName>
        <fullName evidence="4">DUF1311 domain-containing protein</fullName>
    </submittedName>
</protein>
<feature type="signal peptide" evidence="2">
    <location>
        <begin position="1"/>
        <end position="23"/>
    </location>
</feature>
<dbReference type="InterPro" id="IPR002110">
    <property type="entry name" value="Ankyrin_rpt"/>
</dbReference>
<proteinExistence type="predicted"/>
<dbReference type="PROSITE" id="PS50088">
    <property type="entry name" value="ANK_REPEAT"/>
    <property type="match status" value="1"/>
</dbReference>
<dbReference type="AlphaFoldDB" id="A0A4T1ZYH3"/>
<keyword evidence="1" id="KW-0040">ANK repeat</keyword>
<dbReference type="SUPFAM" id="SSF48403">
    <property type="entry name" value="Ankyrin repeat"/>
    <property type="match status" value="1"/>
</dbReference>
<dbReference type="InterPro" id="IPR009739">
    <property type="entry name" value="LprI-like_N"/>
</dbReference>
<evidence type="ECO:0000259" key="3">
    <source>
        <dbReference type="Pfam" id="PF07007"/>
    </source>
</evidence>
<evidence type="ECO:0000256" key="1">
    <source>
        <dbReference type="PROSITE-ProRule" id="PRU00023"/>
    </source>
</evidence>
<keyword evidence="5" id="KW-1185">Reference proteome</keyword>
<name>A0A4T1ZYH3_9PSED</name>
<feature type="domain" description="Lysozyme inhibitor LprI-like N-terminal" evidence="3">
    <location>
        <begin position="64"/>
        <end position="137"/>
    </location>
</feature>